<dbReference type="SFLD" id="SFLDS00029">
    <property type="entry name" value="Radical_SAM"/>
    <property type="match status" value="1"/>
</dbReference>
<keyword evidence="3" id="KW-0949">S-adenosyl-L-methionine</keyword>
<keyword evidence="4" id="KW-0479">Metal-binding</keyword>
<dbReference type="InterPro" id="IPR013785">
    <property type="entry name" value="Aldolase_TIM"/>
</dbReference>
<name>X1EM21_9ZZZZ</name>
<dbReference type="Gene3D" id="3.20.20.70">
    <property type="entry name" value="Aldolase class I"/>
    <property type="match status" value="1"/>
</dbReference>
<gene>
    <name evidence="8" type="ORF">S01H4_53970</name>
</gene>
<comment type="cofactor">
    <cofactor evidence="1">
        <name>[4Fe-4S] cluster</name>
        <dbReference type="ChEBI" id="CHEBI:49883"/>
    </cofactor>
</comment>
<comment type="caution">
    <text evidence="8">The sequence shown here is derived from an EMBL/GenBank/DDBJ whole genome shotgun (WGS) entry which is preliminary data.</text>
</comment>
<keyword evidence="2" id="KW-0004">4Fe-4S</keyword>
<dbReference type="PROSITE" id="PS51918">
    <property type="entry name" value="RADICAL_SAM"/>
    <property type="match status" value="1"/>
</dbReference>
<proteinExistence type="predicted"/>
<feature type="non-terminal residue" evidence="8">
    <location>
        <position position="1"/>
    </location>
</feature>
<reference evidence="8" key="1">
    <citation type="journal article" date="2014" name="Front. Microbiol.">
        <title>High frequency of phylogenetically diverse reductive dehalogenase-homologous genes in deep subseafloor sedimentary metagenomes.</title>
        <authorList>
            <person name="Kawai M."/>
            <person name="Futagami T."/>
            <person name="Toyoda A."/>
            <person name="Takaki Y."/>
            <person name="Nishi S."/>
            <person name="Hori S."/>
            <person name="Arai W."/>
            <person name="Tsubouchi T."/>
            <person name="Morono Y."/>
            <person name="Uchiyama I."/>
            <person name="Ito T."/>
            <person name="Fujiyama A."/>
            <person name="Inagaki F."/>
            <person name="Takami H."/>
        </authorList>
    </citation>
    <scope>NUCLEOTIDE SEQUENCE</scope>
    <source>
        <strain evidence="8">Expedition CK06-06</strain>
    </source>
</reference>
<dbReference type="GO" id="GO:0003824">
    <property type="term" value="F:catalytic activity"/>
    <property type="evidence" value="ECO:0007669"/>
    <property type="project" value="InterPro"/>
</dbReference>
<dbReference type="NCBIfam" id="TIGR04337">
    <property type="entry name" value="AmmeMemoSam_rS"/>
    <property type="match status" value="1"/>
</dbReference>
<evidence type="ECO:0000256" key="3">
    <source>
        <dbReference type="ARBA" id="ARBA00022691"/>
    </source>
</evidence>
<dbReference type="PIRSF" id="PIRSF004869">
    <property type="entry name" value="PflX_prd"/>
    <property type="match status" value="1"/>
</dbReference>
<accession>X1EM21</accession>
<feature type="non-terminal residue" evidence="8">
    <location>
        <position position="259"/>
    </location>
</feature>
<evidence type="ECO:0000256" key="1">
    <source>
        <dbReference type="ARBA" id="ARBA00001966"/>
    </source>
</evidence>
<evidence type="ECO:0000256" key="6">
    <source>
        <dbReference type="ARBA" id="ARBA00023014"/>
    </source>
</evidence>
<organism evidence="8">
    <name type="scientific">marine sediment metagenome</name>
    <dbReference type="NCBI Taxonomy" id="412755"/>
    <lineage>
        <taxon>unclassified sequences</taxon>
        <taxon>metagenomes</taxon>
        <taxon>ecological metagenomes</taxon>
    </lineage>
</organism>
<dbReference type="PANTHER" id="PTHR30352:SF5">
    <property type="entry name" value="PYRUVATE FORMATE-LYASE 1-ACTIVATING ENZYME"/>
    <property type="match status" value="1"/>
</dbReference>
<dbReference type="InterPro" id="IPR034457">
    <property type="entry name" value="Organic_radical-activating"/>
</dbReference>
<evidence type="ECO:0000313" key="8">
    <source>
        <dbReference type="EMBL" id="GAH09703.1"/>
    </source>
</evidence>
<dbReference type="SFLD" id="SFLDG01101">
    <property type="entry name" value="Uncharacterised_Radical_SAM_Su"/>
    <property type="match status" value="1"/>
</dbReference>
<dbReference type="PANTHER" id="PTHR30352">
    <property type="entry name" value="PYRUVATE FORMATE-LYASE-ACTIVATING ENZYME"/>
    <property type="match status" value="1"/>
</dbReference>
<evidence type="ECO:0000256" key="4">
    <source>
        <dbReference type="ARBA" id="ARBA00022723"/>
    </source>
</evidence>
<keyword evidence="5" id="KW-0408">Iron</keyword>
<dbReference type="InterPro" id="IPR016431">
    <property type="entry name" value="Pyrv-formate_lyase-activ_prd"/>
</dbReference>
<dbReference type="InterPro" id="IPR007197">
    <property type="entry name" value="rSAM"/>
</dbReference>
<sequence length="259" mass="29565">EKKPLFHFYPGASAYSVATAGCNFRCRWCQNWEISQMPREQQLNDGREATPGQIVKSARDENCRMIAYTYTEPTIFFEYAYETARLAQSAGLANIYVTNGYMTEEMLETAQLYLDAANVDLKAFQDETYRQYVGARLQPVLDNLKTLKQLGIWLEVTTLVIPGINDDPVELRDAARFVNKELGAETPWHISHFFPAYKMTDVLPTPARTLRHAREIGFEEGLKYVYAGNISDPGSQDTVCPVCGFTLIQRDQFFLLENR</sequence>
<dbReference type="InterPro" id="IPR027596">
    <property type="entry name" value="AmmeMemoSam_rS"/>
</dbReference>
<evidence type="ECO:0000256" key="5">
    <source>
        <dbReference type="ARBA" id="ARBA00023004"/>
    </source>
</evidence>
<evidence type="ECO:0000259" key="7">
    <source>
        <dbReference type="PROSITE" id="PS51918"/>
    </source>
</evidence>
<dbReference type="Pfam" id="PF04055">
    <property type="entry name" value="Radical_SAM"/>
    <property type="match status" value="1"/>
</dbReference>
<dbReference type="InterPro" id="IPR058240">
    <property type="entry name" value="rSAM_sf"/>
</dbReference>
<dbReference type="GO" id="GO:0051539">
    <property type="term" value="F:4 iron, 4 sulfur cluster binding"/>
    <property type="evidence" value="ECO:0007669"/>
    <property type="project" value="UniProtKB-KW"/>
</dbReference>
<dbReference type="CDD" id="cd01335">
    <property type="entry name" value="Radical_SAM"/>
    <property type="match status" value="1"/>
</dbReference>
<feature type="domain" description="Radical SAM core" evidence="7">
    <location>
        <begin position="7"/>
        <end position="219"/>
    </location>
</feature>
<protein>
    <recommendedName>
        <fullName evidence="7">Radical SAM core domain-containing protein</fullName>
    </recommendedName>
</protein>
<dbReference type="EMBL" id="BART01031008">
    <property type="protein sequence ID" value="GAH09703.1"/>
    <property type="molecule type" value="Genomic_DNA"/>
</dbReference>
<keyword evidence="6" id="KW-0411">Iron-sulfur</keyword>
<evidence type="ECO:0000256" key="2">
    <source>
        <dbReference type="ARBA" id="ARBA00022485"/>
    </source>
</evidence>
<dbReference type="SUPFAM" id="SSF102114">
    <property type="entry name" value="Radical SAM enzymes"/>
    <property type="match status" value="1"/>
</dbReference>
<dbReference type="AlphaFoldDB" id="X1EM21"/>
<dbReference type="GO" id="GO:0046872">
    <property type="term" value="F:metal ion binding"/>
    <property type="evidence" value="ECO:0007669"/>
    <property type="project" value="UniProtKB-KW"/>
</dbReference>